<evidence type="ECO:0000259" key="3">
    <source>
        <dbReference type="PROSITE" id="PS50103"/>
    </source>
</evidence>
<dbReference type="GO" id="GO:0008270">
    <property type="term" value="F:zinc ion binding"/>
    <property type="evidence" value="ECO:0007669"/>
    <property type="project" value="UniProtKB-KW"/>
</dbReference>
<gene>
    <name evidence="4" type="ORF">C1SCF055_LOCUS44370</name>
</gene>
<dbReference type="AlphaFoldDB" id="A0A9P1M5L4"/>
<feature type="compositionally biased region" description="Basic and acidic residues" evidence="2">
    <location>
        <begin position="58"/>
        <end position="76"/>
    </location>
</feature>
<evidence type="ECO:0000256" key="1">
    <source>
        <dbReference type="PROSITE-ProRule" id="PRU00723"/>
    </source>
</evidence>
<dbReference type="EMBL" id="CAMXCT030006778">
    <property type="protein sequence ID" value="CAL4807225.1"/>
    <property type="molecule type" value="Genomic_DNA"/>
</dbReference>
<proteinExistence type="predicted"/>
<dbReference type="EMBL" id="CAMXCT020006778">
    <property type="protein sequence ID" value="CAL1173288.1"/>
    <property type="molecule type" value="Genomic_DNA"/>
</dbReference>
<feature type="region of interest" description="Disordered" evidence="2">
    <location>
        <begin position="22"/>
        <end position="148"/>
    </location>
</feature>
<feature type="region of interest" description="Disordered" evidence="2">
    <location>
        <begin position="205"/>
        <end position="225"/>
    </location>
</feature>
<dbReference type="EMBL" id="CAMXCT010006778">
    <property type="protein sequence ID" value="CAI4019913.1"/>
    <property type="molecule type" value="Genomic_DNA"/>
</dbReference>
<dbReference type="InterPro" id="IPR000571">
    <property type="entry name" value="Znf_CCCH"/>
</dbReference>
<reference evidence="5 6" key="2">
    <citation type="submission" date="2024-05" db="EMBL/GenBank/DDBJ databases">
        <authorList>
            <person name="Chen Y."/>
            <person name="Shah S."/>
            <person name="Dougan E. K."/>
            <person name="Thang M."/>
            <person name="Chan C."/>
        </authorList>
    </citation>
    <scope>NUCLEOTIDE SEQUENCE [LARGE SCALE GENOMIC DNA]</scope>
</reference>
<keyword evidence="1" id="KW-0863">Zinc-finger</keyword>
<comment type="caution">
    <text evidence="4">The sequence shown here is derived from an EMBL/GenBank/DDBJ whole genome shotgun (WGS) entry which is preliminary data.</text>
</comment>
<feature type="compositionally biased region" description="Low complexity" evidence="2">
    <location>
        <begin position="77"/>
        <end position="94"/>
    </location>
</feature>
<feature type="compositionally biased region" description="Low complexity" evidence="2">
    <location>
        <begin position="129"/>
        <end position="139"/>
    </location>
</feature>
<keyword evidence="1" id="KW-0862">Zinc</keyword>
<name>A0A9P1M5L4_9DINO</name>
<dbReference type="Proteomes" id="UP001152797">
    <property type="component" value="Unassembled WGS sequence"/>
</dbReference>
<feature type="compositionally biased region" description="Polar residues" evidence="2">
    <location>
        <begin position="213"/>
        <end position="225"/>
    </location>
</feature>
<reference evidence="4" key="1">
    <citation type="submission" date="2022-10" db="EMBL/GenBank/DDBJ databases">
        <authorList>
            <person name="Chen Y."/>
            <person name="Dougan E. K."/>
            <person name="Chan C."/>
            <person name="Rhodes N."/>
            <person name="Thang M."/>
        </authorList>
    </citation>
    <scope>NUCLEOTIDE SEQUENCE</scope>
</reference>
<dbReference type="PROSITE" id="PS50103">
    <property type="entry name" value="ZF_C3H1"/>
    <property type="match status" value="1"/>
</dbReference>
<evidence type="ECO:0000313" key="4">
    <source>
        <dbReference type="EMBL" id="CAI4019913.1"/>
    </source>
</evidence>
<evidence type="ECO:0000313" key="6">
    <source>
        <dbReference type="Proteomes" id="UP001152797"/>
    </source>
</evidence>
<keyword evidence="1" id="KW-0479">Metal-binding</keyword>
<evidence type="ECO:0000313" key="5">
    <source>
        <dbReference type="EMBL" id="CAL4807225.1"/>
    </source>
</evidence>
<accession>A0A9P1M5L4</accession>
<feature type="compositionally biased region" description="Low complexity" evidence="2">
    <location>
        <begin position="102"/>
        <end position="114"/>
    </location>
</feature>
<feature type="domain" description="C3H1-type" evidence="3">
    <location>
        <begin position="180"/>
        <end position="203"/>
    </location>
</feature>
<dbReference type="OrthoDB" id="449415at2759"/>
<organism evidence="4">
    <name type="scientific">Cladocopium goreaui</name>
    <dbReference type="NCBI Taxonomy" id="2562237"/>
    <lineage>
        <taxon>Eukaryota</taxon>
        <taxon>Sar</taxon>
        <taxon>Alveolata</taxon>
        <taxon>Dinophyceae</taxon>
        <taxon>Suessiales</taxon>
        <taxon>Symbiodiniaceae</taxon>
        <taxon>Cladocopium</taxon>
    </lineage>
</organism>
<keyword evidence="6" id="KW-1185">Reference proteome</keyword>
<feature type="zinc finger region" description="C3H1-type" evidence="1">
    <location>
        <begin position="180"/>
        <end position="203"/>
    </location>
</feature>
<protein>
    <recommendedName>
        <fullName evidence="3">C3H1-type domain-containing protein</fullName>
    </recommendedName>
</protein>
<evidence type="ECO:0000256" key="2">
    <source>
        <dbReference type="SAM" id="MobiDB-lite"/>
    </source>
</evidence>
<sequence>MVDAELPLGPLGRLCCNRRARARGEKTSAGAPISSTATPCTEAEPVQSTSDAPDDGSDASKEVPHSESSCPDERHLGPTTGAAAGAHGPPNGSAEGVEETGSSGYFSNSTSSESDMSDPCFWKPQRIQSDSSAASATSSEFRQAEAEKKALEELMGKVPVTDFGEPTSLGSMNHPVSCSPCMFFAKPSGCIRGLQCEFCHFPHQAAARRPGQQPRTTSTGKGISK</sequence>